<dbReference type="InterPro" id="IPR037524">
    <property type="entry name" value="PA14/GLEYA"/>
</dbReference>
<dbReference type="GO" id="GO:0005576">
    <property type="term" value="C:extracellular region"/>
    <property type="evidence" value="ECO:0007669"/>
    <property type="project" value="TreeGrafter"/>
</dbReference>
<evidence type="ECO:0000256" key="5">
    <source>
        <dbReference type="SAM" id="Phobius"/>
    </source>
</evidence>
<dbReference type="EMBL" id="BEYU01000034">
    <property type="protein sequence ID" value="GBG27676.1"/>
    <property type="molecule type" value="Genomic_DNA"/>
</dbReference>
<keyword evidence="9" id="KW-1185">Reference proteome</keyword>
<evidence type="ECO:0000256" key="2">
    <source>
        <dbReference type="ARBA" id="ARBA00022729"/>
    </source>
</evidence>
<comment type="caution">
    <text evidence="8">The sequence shown here is derived from an EMBL/GenBank/DDBJ whole genome shotgun (WGS) entry which is preliminary data.</text>
</comment>
<keyword evidence="2 6" id="KW-0732">Signal</keyword>
<reference evidence="8 9" key="1">
    <citation type="submission" date="2017-12" db="EMBL/GenBank/DDBJ databases">
        <title>Sequencing, de novo assembly and annotation of complete genome of a new Thraustochytrid species, strain FCC1311.</title>
        <authorList>
            <person name="Sedici K."/>
            <person name="Godart F."/>
            <person name="Aiese Cigliano R."/>
            <person name="Sanseverino W."/>
            <person name="Barakat M."/>
            <person name="Ortet P."/>
            <person name="Marechal E."/>
            <person name="Cagnac O."/>
            <person name="Amato A."/>
        </authorList>
    </citation>
    <scope>NUCLEOTIDE SEQUENCE [LARGE SCALE GENOMIC DNA]</scope>
</reference>
<evidence type="ECO:0000256" key="6">
    <source>
        <dbReference type="SAM" id="SignalP"/>
    </source>
</evidence>
<evidence type="ECO:0000256" key="1">
    <source>
        <dbReference type="ARBA" id="ARBA00008709"/>
    </source>
</evidence>
<feature type="domain" description="PA14" evidence="7">
    <location>
        <begin position="230"/>
        <end position="393"/>
    </location>
</feature>
<evidence type="ECO:0000313" key="8">
    <source>
        <dbReference type="EMBL" id="GBG27676.1"/>
    </source>
</evidence>
<evidence type="ECO:0000256" key="4">
    <source>
        <dbReference type="SAM" id="Coils"/>
    </source>
</evidence>
<keyword evidence="3" id="KW-0325">Glycoprotein</keyword>
<evidence type="ECO:0000256" key="3">
    <source>
        <dbReference type="ARBA" id="ARBA00023180"/>
    </source>
</evidence>
<dbReference type="NCBIfam" id="TIGR02148">
    <property type="entry name" value="Fibro_Slime"/>
    <property type="match status" value="1"/>
</dbReference>
<protein>
    <submittedName>
        <fullName evidence="8">Protein psiA</fullName>
    </submittedName>
</protein>
<dbReference type="PANTHER" id="PTHR31137">
    <property type="entry name" value="PROTEIN PSIB-RELATED-RELATED"/>
    <property type="match status" value="1"/>
</dbReference>
<keyword evidence="5" id="KW-1133">Transmembrane helix</keyword>
<keyword evidence="4" id="KW-0175">Coiled coil</keyword>
<dbReference type="Proteomes" id="UP000241890">
    <property type="component" value="Unassembled WGS sequence"/>
</dbReference>
<dbReference type="InterPro" id="IPR011658">
    <property type="entry name" value="PA14_dom"/>
</dbReference>
<proteinExistence type="inferred from homology"/>
<feature type="transmembrane region" description="Helical" evidence="5">
    <location>
        <begin position="794"/>
        <end position="819"/>
    </location>
</feature>
<dbReference type="InParanoid" id="A0A2R5G9G4"/>
<dbReference type="AlphaFoldDB" id="A0A2R5G9G4"/>
<feature type="coiled-coil region" evidence="4">
    <location>
        <begin position="873"/>
        <end position="900"/>
    </location>
</feature>
<dbReference type="Pfam" id="PF07691">
    <property type="entry name" value="PA14"/>
    <property type="match status" value="1"/>
</dbReference>
<feature type="chain" id="PRO_5015342707" evidence="6">
    <location>
        <begin position="26"/>
        <end position="930"/>
    </location>
</feature>
<keyword evidence="5" id="KW-0812">Transmembrane</keyword>
<organism evidence="8 9">
    <name type="scientific">Hondaea fermentalgiana</name>
    <dbReference type="NCBI Taxonomy" id="2315210"/>
    <lineage>
        <taxon>Eukaryota</taxon>
        <taxon>Sar</taxon>
        <taxon>Stramenopiles</taxon>
        <taxon>Bigyra</taxon>
        <taxon>Labyrinthulomycetes</taxon>
        <taxon>Thraustochytrida</taxon>
        <taxon>Thraustochytriidae</taxon>
        <taxon>Hondaea</taxon>
    </lineage>
</organism>
<comment type="similarity">
    <text evidence="1">Belongs to the prespore-cell-inducing factor family.</text>
</comment>
<evidence type="ECO:0000259" key="7">
    <source>
        <dbReference type="PROSITE" id="PS51820"/>
    </source>
</evidence>
<dbReference type="InterPro" id="IPR013320">
    <property type="entry name" value="ConA-like_dom_sf"/>
</dbReference>
<name>A0A2R5G9G4_9STRA</name>
<accession>A0A2R5G9G4</accession>
<evidence type="ECO:0000313" key="9">
    <source>
        <dbReference type="Proteomes" id="UP000241890"/>
    </source>
</evidence>
<dbReference type="InterPro" id="IPR051154">
    <property type="entry name" value="Prespore-cell_inducing_factor"/>
</dbReference>
<dbReference type="Gene3D" id="2.60.120.200">
    <property type="match status" value="1"/>
</dbReference>
<keyword evidence="5" id="KW-0472">Membrane</keyword>
<gene>
    <name evidence="8" type="ORF">FCC1311_038992</name>
</gene>
<dbReference type="PROSITE" id="PS51820">
    <property type="entry name" value="PA14"/>
    <property type="match status" value="1"/>
</dbReference>
<sequence length="930" mass="103113">MPRVEGRRVAWLSFMALTAVVFAEAYTAPDTLTYRLTIRDFLPSHCLAETEYLALYEYYDHNGYSRYKGMRDYVYVDYADAAIPDAWFADNLTQAMDFAPGDGPGGSSSSSIPVNHYCPYWTQGMSNGTIKSHPDFEAAFRSKVSGASKCYKGGAYLGSCSGVTSVIKPTLEIATSGLPKVVYCNSTYNSRCGKSQSDGNYTTSRQQYFSAWYNDDPVYNKRVGIKIDLEQQSSGLYEYSSGSFYPLRKFDNARDEGLYTDGLEVLEENYPDPNRAPVWPNSLLSGNHFWFTTEFHTYFEYSGDEEFKFLGDDDFWVFINEKPAIDLGGTHPPADDSIVLSDYADENHLNLTVGEVYALSIFHAERHTSASNFNVYTSISESCNVARPGTSSVTFNLLDAASDDDVAFSDGVVRDAESGVVQLTSAESTSPGVSTWLFTPQAQNVGAGFVVTFSFRVLNEAAAEGLAFVATRRPEGLDDMPIATGAGLGHRFMTHAVAVSIDLCNDRADGDACEAQEIRLQYPDSPEGSNADLNGTTRVFDGVQRSLRYSNETHTVSIEYLQRPDWLEVYLDDSLYLRRTGFDLEAIIGGRDAYIGLTSATGDASATLEILNFTLATIDVEPSETDAGTLIPDAETLDVLGDGEDAAGFTIQTRDLCGNVVQNGGYGGYMKAWYIPVRAVDEMLDSNETRRVLDDEADNETEWIMYTDERVEASIVDNEDGSYTALLSSTAEDLYALYACFGPDCAYNWTTMEPMDSTSFYSHVDFAVRVNALTPAPTRSPVEFVSTAEDDSNVVMYSAVGGGVTGFLLIMSMALLFIFRRRWQRDKAFIEEGKLYNLERAVEYDPNDEYTVVTRMVMDTSADLQRERAMRAVRDGTGDIATLESQNEELQEQIRMAKQRKQLDAFKGSRVSRFLGKPKTARKVFSPETL</sequence>
<dbReference type="InterPro" id="IPR011874">
    <property type="entry name" value="Fibro_Slime"/>
</dbReference>
<dbReference type="SUPFAM" id="SSF49899">
    <property type="entry name" value="Concanavalin A-like lectins/glucanases"/>
    <property type="match status" value="1"/>
</dbReference>
<feature type="signal peptide" evidence="6">
    <location>
        <begin position="1"/>
        <end position="25"/>
    </location>
</feature>
<dbReference type="OrthoDB" id="441755at2759"/>